<evidence type="ECO:0000256" key="6">
    <source>
        <dbReference type="ARBA" id="ARBA00022840"/>
    </source>
</evidence>
<dbReference type="PANTHER" id="PTHR10196">
    <property type="entry name" value="SUGAR KINASE"/>
    <property type="match status" value="1"/>
</dbReference>
<dbReference type="EMBL" id="QXFL01000005">
    <property type="protein sequence ID" value="RIV85043.1"/>
    <property type="molecule type" value="Genomic_DNA"/>
</dbReference>
<evidence type="ECO:0000256" key="4">
    <source>
        <dbReference type="ARBA" id="ARBA00022777"/>
    </source>
</evidence>
<evidence type="ECO:0000259" key="8">
    <source>
        <dbReference type="Pfam" id="PF00370"/>
    </source>
</evidence>
<dbReference type="InterPro" id="IPR043129">
    <property type="entry name" value="ATPase_NBD"/>
</dbReference>
<keyword evidence="11" id="KW-1185">Reference proteome</keyword>
<dbReference type="SUPFAM" id="SSF53067">
    <property type="entry name" value="Actin-like ATPase domain"/>
    <property type="match status" value="2"/>
</dbReference>
<evidence type="ECO:0000259" key="9">
    <source>
        <dbReference type="Pfam" id="PF02782"/>
    </source>
</evidence>
<dbReference type="Pfam" id="PF02782">
    <property type="entry name" value="FGGY_C"/>
    <property type="match status" value="1"/>
</dbReference>
<evidence type="ECO:0000256" key="7">
    <source>
        <dbReference type="RuleBase" id="RU003733"/>
    </source>
</evidence>
<name>A0A418NQQ5_9SPHN</name>
<keyword evidence="5" id="KW-0319">Glycerol metabolism</keyword>
<reference evidence="10 11" key="1">
    <citation type="submission" date="2018-08" db="EMBL/GenBank/DDBJ databases">
        <title>Erythrobacter zhengii sp.nov., a bacterium isolated from deep-sea sediment.</title>
        <authorList>
            <person name="Fang C."/>
            <person name="Wu Y.-H."/>
            <person name="Sun C."/>
            <person name="Wang H."/>
            <person name="Cheng H."/>
            <person name="Meng F.-X."/>
            <person name="Wang C.-S."/>
            <person name="Xu X.-W."/>
        </authorList>
    </citation>
    <scope>NUCLEOTIDE SEQUENCE [LARGE SCALE GENOMIC DNA]</scope>
    <source>
        <strain evidence="10 11">V18</strain>
    </source>
</reference>
<dbReference type="GO" id="GO:0006072">
    <property type="term" value="P:glycerol-3-phosphate metabolic process"/>
    <property type="evidence" value="ECO:0007669"/>
    <property type="project" value="InterPro"/>
</dbReference>
<dbReference type="InterPro" id="IPR018484">
    <property type="entry name" value="FGGY_N"/>
</dbReference>
<evidence type="ECO:0000256" key="1">
    <source>
        <dbReference type="ARBA" id="ARBA00009156"/>
    </source>
</evidence>
<gene>
    <name evidence="10" type="primary">glpK</name>
    <name evidence="10" type="ORF">D2V07_12135</name>
</gene>
<evidence type="ECO:0000256" key="2">
    <source>
        <dbReference type="ARBA" id="ARBA00022679"/>
    </source>
</evidence>
<dbReference type="NCBIfam" id="NF000756">
    <property type="entry name" value="PRK00047.1"/>
    <property type="match status" value="1"/>
</dbReference>
<evidence type="ECO:0000313" key="10">
    <source>
        <dbReference type="EMBL" id="RIV85043.1"/>
    </source>
</evidence>
<dbReference type="OrthoDB" id="9805576at2"/>
<dbReference type="CDD" id="cd07786">
    <property type="entry name" value="FGGY_EcGK_like"/>
    <property type="match status" value="1"/>
</dbReference>
<dbReference type="GO" id="GO:0005829">
    <property type="term" value="C:cytosol"/>
    <property type="evidence" value="ECO:0007669"/>
    <property type="project" value="TreeGrafter"/>
</dbReference>
<evidence type="ECO:0000256" key="5">
    <source>
        <dbReference type="ARBA" id="ARBA00022798"/>
    </source>
</evidence>
<proteinExistence type="inferred from homology"/>
<dbReference type="Pfam" id="PF00370">
    <property type="entry name" value="FGGY_N"/>
    <property type="match status" value="1"/>
</dbReference>
<dbReference type="InterPro" id="IPR018483">
    <property type="entry name" value="Carb_kinase_FGGY_CS"/>
</dbReference>
<dbReference type="PROSITE" id="PS00445">
    <property type="entry name" value="FGGY_KINASES_2"/>
    <property type="match status" value="1"/>
</dbReference>
<accession>A0A418NQQ5</accession>
<dbReference type="GO" id="GO:0019563">
    <property type="term" value="P:glycerol catabolic process"/>
    <property type="evidence" value="ECO:0007669"/>
    <property type="project" value="TreeGrafter"/>
</dbReference>
<organism evidence="10 11">
    <name type="scientific">Aurantiacibacter zhengii</name>
    <dbReference type="NCBI Taxonomy" id="2307003"/>
    <lineage>
        <taxon>Bacteria</taxon>
        <taxon>Pseudomonadati</taxon>
        <taxon>Pseudomonadota</taxon>
        <taxon>Alphaproteobacteria</taxon>
        <taxon>Sphingomonadales</taxon>
        <taxon>Erythrobacteraceae</taxon>
        <taxon>Aurantiacibacter</taxon>
    </lineage>
</organism>
<dbReference type="InterPro" id="IPR000577">
    <property type="entry name" value="Carb_kinase_FGGY"/>
</dbReference>
<sequence length="491" mass="52403">MIDQSILVLDEGTTSTRAMLFAQDGTLRGMEQADLTQHYPRSGWVEHDAAEIWDRTLACAQAMVKQAGGADRIAAIGIANQRETVVAWDKTTGEPLSRAIVWQDRRTTDFCAQLKDAGHEGMVRERTGLLLDPYFSGTKMRWLLDSEEAVAKAVKGARLALGTVESWLVWKLTRGNTHITDASNASRTLLMALDASGWDADLCDLFGVPIAALPQITDSAGELAHTHADLFGGRIPICGMAGDQQAATIGQGCLSPGQTKATYGTGAFVLANTGSTLPWSDHRLLGTVLYQLDGERHYAIEGAVFVAGSLIKYLRDTLGLIGSAAETEELARSISDNGGVVVVPALSGLGAPHWRPEARGIISGLGFDTGRAHIARAALEAMAHQTYDLASAFAADGARCTGLRIDGGMAVNDWMAQDIADLLDLPVTRPDFVETTALGAAMLAAVGCGMKESLPDAAETMIGATRTFEPAMDDAVRRLRLKRWDEALAKV</sequence>
<feature type="domain" description="Carbohydrate kinase FGGY N-terminal" evidence="8">
    <location>
        <begin position="6"/>
        <end position="250"/>
    </location>
</feature>
<feature type="domain" description="Carbohydrate kinase FGGY C-terminal" evidence="9">
    <location>
        <begin position="261"/>
        <end position="447"/>
    </location>
</feature>
<dbReference type="AlphaFoldDB" id="A0A418NQQ5"/>
<dbReference type="PANTHER" id="PTHR10196:SF78">
    <property type="entry name" value="GLYCEROL KINASE"/>
    <property type="match status" value="1"/>
</dbReference>
<dbReference type="InterPro" id="IPR005999">
    <property type="entry name" value="Glycerol_kin"/>
</dbReference>
<dbReference type="RefSeq" id="WP_119587272.1">
    <property type="nucleotide sequence ID" value="NZ_CAWODQ010000025.1"/>
</dbReference>
<dbReference type="NCBIfam" id="TIGR01311">
    <property type="entry name" value="glycerol_kin"/>
    <property type="match status" value="1"/>
</dbReference>
<keyword evidence="2 7" id="KW-0808">Transferase</keyword>
<dbReference type="EC" id="2.7.1.30" evidence="10"/>
<comment type="similarity">
    <text evidence="1 7">Belongs to the FGGY kinase family.</text>
</comment>
<keyword evidence="6" id="KW-0067">ATP-binding</keyword>
<evidence type="ECO:0000256" key="3">
    <source>
        <dbReference type="ARBA" id="ARBA00022741"/>
    </source>
</evidence>
<dbReference type="PIRSF" id="PIRSF000538">
    <property type="entry name" value="GlpK"/>
    <property type="match status" value="1"/>
</dbReference>
<dbReference type="Proteomes" id="UP000286576">
    <property type="component" value="Unassembled WGS sequence"/>
</dbReference>
<protein>
    <submittedName>
        <fullName evidence="10">Glycerol kinase</fullName>
        <ecNumber evidence="10">2.7.1.30</ecNumber>
    </submittedName>
</protein>
<evidence type="ECO:0000313" key="11">
    <source>
        <dbReference type="Proteomes" id="UP000286576"/>
    </source>
</evidence>
<dbReference type="GO" id="GO:0005524">
    <property type="term" value="F:ATP binding"/>
    <property type="evidence" value="ECO:0007669"/>
    <property type="project" value="UniProtKB-KW"/>
</dbReference>
<comment type="caution">
    <text evidence="10">The sequence shown here is derived from an EMBL/GenBank/DDBJ whole genome shotgun (WGS) entry which is preliminary data.</text>
</comment>
<dbReference type="FunFam" id="3.30.420.40:FF:000008">
    <property type="entry name" value="Glycerol kinase"/>
    <property type="match status" value="1"/>
</dbReference>
<dbReference type="GO" id="GO:0004370">
    <property type="term" value="F:glycerol kinase activity"/>
    <property type="evidence" value="ECO:0007669"/>
    <property type="project" value="UniProtKB-EC"/>
</dbReference>
<dbReference type="Gene3D" id="3.30.420.40">
    <property type="match status" value="2"/>
</dbReference>
<keyword evidence="4 7" id="KW-0418">Kinase</keyword>
<dbReference type="InterPro" id="IPR018485">
    <property type="entry name" value="FGGY_C"/>
</dbReference>
<keyword evidence="3" id="KW-0547">Nucleotide-binding</keyword>